<dbReference type="InterPro" id="IPR018673">
    <property type="entry name" value="DUF2141"/>
</dbReference>
<keyword evidence="3" id="KW-1185">Reference proteome</keyword>
<feature type="chain" id="PRO_5047548178" evidence="1">
    <location>
        <begin position="24"/>
        <end position="147"/>
    </location>
</feature>
<dbReference type="Proteomes" id="UP001058533">
    <property type="component" value="Chromosome"/>
</dbReference>
<sequence>MKHSILKMVAAMAFAATTAPAEAGVPPLGTDVIVTVRGVAKAEGGLYVNLCRKPEFLTPKCYKALGRKVSKTGSYVVDFKDVEPGTYAVLAIHDVNGNRTLDRNGYGAPTEPSGVSGSGLVVGQLPEFDRSSFKVDTSIVHISLDLS</sequence>
<keyword evidence="1" id="KW-0732">Signal</keyword>
<dbReference type="EMBL" id="CP101740">
    <property type="protein sequence ID" value="UUL82506.1"/>
    <property type="molecule type" value="Genomic_DNA"/>
</dbReference>
<protein>
    <submittedName>
        <fullName evidence="2">DUF2141 domain-containing protein</fullName>
    </submittedName>
</protein>
<evidence type="ECO:0000313" key="3">
    <source>
        <dbReference type="Proteomes" id="UP001058533"/>
    </source>
</evidence>
<evidence type="ECO:0000256" key="1">
    <source>
        <dbReference type="SAM" id="SignalP"/>
    </source>
</evidence>
<proteinExistence type="predicted"/>
<reference evidence="2" key="1">
    <citation type="submission" date="2022-07" db="EMBL/GenBank/DDBJ databases">
        <title>Sphingomonas sp. nov., a novel bacterium isolated from the north slope of the Mount Everest.</title>
        <authorList>
            <person name="Cui X."/>
            <person name="Liu Y."/>
        </authorList>
    </citation>
    <scope>NUCLEOTIDE SEQUENCE</scope>
    <source>
        <strain evidence="2">S5-59</strain>
    </source>
</reference>
<name>A0ABY5L8N1_9SPHN</name>
<accession>A0ABY5L8N1</accession>
<organism evidence="2 3">
    <name type="scientific">Sphingomonas qomolangmaensis</name>
    <dbReference type="NCBI Taxonomy" id="2918765"/>
    <lineage>
        <taxon>Bacteria</taxon>
        <taxon>Pseudomonadati</taxon>
        <taxon>Pseudomonadota</taxon>
        <taxon>Alphaproteobacteria</taxon>
        <taxon>Sphingomonadales</taxon>
        <taxon>Sphingomonadaceae</taxon>
        <taxon>Sphingomonas</taxon>
    </lineage>
</organism>
<feature type="signal peptide" evidence="1">
    <location>
        <begin position="1"/>
        <end position="23"/>
    </location>
</feature>
<dbReference type="RefSeq" id="WP_256506340.1">
    <property type="nucleotide sequence ID" value="NZ_CP101740.1"/>
</dbReference>
<gene>
    <name evidence="2" type="ORF">NMP03_15255</name>
</gene>
<evidence type="ECO:0000313" key="2">
    <source>
        <dbReference type="EMBL" id="UUL82506.1"/>
    </source>
</evidence>
<dbReference type="Pfam" id="PF09912">
    <property type="entry name" value="DUF2141"/>
    <property type="match status" value="1"/>
</dbReference>